<feature type="domain" description="Response regulatory" evidence="2">
    <location>
        <begin position="162"/>
        <end position="281"/>
    </location>
</feature>
<reference evidence="3" key="1">
    <citation type="submission" date="2023-05" db="EMBL/GenBank/DDBJ databases">
        <title>Cannabis rhizosphere genomes.</title>
        <authorList>
            <person name="Goff K.L."/>
        </authorList>
    </citation>
    <scope>NUCLEOTIDE SEQUENCE</scope>
    <source>
        <strain evidence="3">SPPC 2817</strain>
    </source>
</reference>
<dbReference type="Pfam" id="PF08667">
    <property type="entry name" value="BetR"/>
    <property type="match status" value="1"/>
</dbReference>
<dbReference type="EMBL" id="JASMRX010000046">
    <property type="protein sequence ID" value="MDN6881934.1"/>
    <property type="molecule type" value="Genomic_DNA"/>
</dbReference>
<accession>A0ABT8LZ76</accession>
<evidence type="ECO:0000313" key="4">
    <source>
        <dbReference type="Proteomes" id="UP001176500"/>
    </source>
</evidence>
<protein>
    <submittedName>
        <fullName evidence="3">Helix-turn-helix domain-containing protein</fullName>
    </submittedName>
</protein>
<evidence type="ECO:0000313" key="3">
    <source>
        <dbReference type="EMBL" id="MDN6881934.1"/>
    </source>
</evidence>
<dbReference type="PROSITE" id="PS50110">
    <property type="entry name" value="RESPONSE_REGULATORY"/>
    <property type="match status" value="1"/>
</dbReference>
<keyword evidence="4" id="KW-1185">Reference proteome</keyword>
<sequence length="285" mass="32378">MNEMRDKILSDSNIGDVVSSMLSMQGIAKHKHVDHVKNVLSISPSQAHKKLKGQAQWEVTQLEHVITSIDLTMSQFYTIIEFGHADKVDAVLDVNNVEVRCSAYLLPEENSEPRAYSAIKINDFWHVFRTEDISENQLYMESKIGVGMISIESHALERKRPRIAILDDDIAIVESIKEIMQGKDYQIDIFIDIDGLGQALKSKLYDAYILDWIVKDRSVYELIRKIRESDKPNAMIITLTGQVGESIDKEIASAMNDFDILGPYSKPLRINSIQALVDKYFSNKS</sequence>
<organism evidence="3 4">
    <name type="scientific">Serratia bockelmannii</name>
    <dbReference type="NCBI Taxonomy" id="2703793"/>
    <lineage>
        <taxon>Bacteria</taxon>
        <taxon>Pseudomonadati</taxon>
        <taxon>Pseudomonadota</taxon>
        <taxon>Gammaproteobacteria</taxon>
        <taxon>Enterobacterales</taxon>
        <taxon>Yersiniaceae</taxon>
        <taxon>Serratia</taxon>
    </lineage>
</organism>
<gene>
    <name evidence="3" type="ORF">QO199_25170</name>
</gene>
<proteinExistence type="predicted"/>
<dbReference type="InterPro" id="IPR013975">
    <property type="entry name" value="Tscrpt_reg_BetR_N"/>
</dbReference>
<evidence type="ECO:0000259" key="2">
    <source>
        <dbReference type="PROSITE" id="PS50110"/>
    </source>
</evidence>
<dbReference type="SMART" id="SM00448">
    <property type="entry name" value="REC"/>
    <property type="match status" value="1"/>
</dbReference>
<dbReference type="Proteomes" id="UP001176500">
    <property type="component" value="Unassembled WGS sequence"/>
</dbReference>
<name>A0ABT8LZ76_9GAMM</name>
<evidence type="ECO:0000256" key="1">
    <source>
        <dbReference type="PROSITE-ProRule" id="PRU00169"/>
    </source>
</evidence>
<feature type="modified residue" description="4-aspartylphosphate" evidence="1">
    <location>
        <position position="211"/>
    </location>
</feature>
<dbReference type="Pfam" id="PF00072">
    <property type="entry name" value="Response_reg"/>
    <property type="match status" value="1"/>
</dbReference>
<dbReference type="InterPro" id="IPR001789">
    <property type="entry name" value="Sig_transdc_resp-reg_receiver"/>
</dbReference>
<keyword evidence="1" id="KW-0597">Phosphoprotein</keyword>
<dbReference type="RefSeq" id="WP_301481427.1">
    <property type="nucleotide sequence ID" value="NZ_JASMRX010000046.1"/>
</dbReference>
<comment type="caution">
    <text evidence="3">The sequence shown here is derived from an EMBL/GenBank/DDBJ whole genome shotgun (WGS) entry which is preliminary data.</text>
</comment>